<evidence type="ECO:0000313" key="7">
    <source>
        <dbReference type="EMBL" id="KGM06176.1"/>
    </source>
</evidence>
<gene>
    <name evidence="7" type="ORF">LP43_2049</name>
</gene>
<dbReference type="GO" id="GO:0055085">
    <property type="term" value="P:transmembrane transport"/>
    <property type="evidence" value="ECO:0007669"/>
    <property type="project" value="TreeGrafter"/>
</dbReference>
<comment type="caution">
    <text evidence="7">The sequence shown here is derived from an EMBL/GenBank/DDBJ whole genome shotgun (WGS) entry which is preliminary data.</text>
</comment>
<dbReference type="Proteomes" id="UP000029999">
    <property type="component" value="Unassembled WGS sequence"/>
</dbReference>
<keyword evidence="4 6" id="KW-1133">Transmembrane helix</keyword>
<organism evidence="7 8">
    <name type="scientific">Methylophaga thiooxydans</name>
    <dbReference type="NCBI Taxonomy" id="392484"/>
    <lineage>
        <taxon>Bacteria</taxon>
        <taxon>Pseudomonadati</taxon>
        <taxon>Pseudomonadota</taxon>
        <taxon>Gammaproteobacteria</taxon>
        <taxon>Thiotrichales</taxon>
        <taxon>Piscirickettsiaceae</taxon>
        <taxon>Methylophaga</taxon>
    </lineage>
</organism>
<dbReference type="PANTHER" id="PTHR21716:SF64">
    <property type="entry name" value="AI-2 TRANSPORT PROTEIN TQSA"/>
    <property type="match status" value="1"/>
</dbReference>
<evidence type="ECO:0000256" key="1">
    <source>
        <dbReference type="ARBA" id="ARBA00004141"/>
    </source>
</evidence>
<dbReference type="PANTHER" id="PTHR21716">
    <property type="entry name" value="TRANSMEMBRANE PROTEIN"/>
    <property type="match status" value="1"/>
</dbReference>
<feature type="transmembrane region" description="Helical" evidence="6">
    <location>
        <begin position="277"/>
        <end position="297"/>
    </location>
</feature>
<dbReference type="EMBL" id="JRQD01000005">
    <property type="protein sequence ID" value="KGM06176.1"/>
    <property type="molecule type" value="Genomic_DNA"/>
</dbReference>
<dbReference type="GO" id="GO:0016020">
    <property type="term" value="C:membrane"/>
    <property type="evidence" value="ECO:0007669"/>
    <property type="project" value="UniProtKB-SubCell"/>
</dbReference>
<feature type="transmembrane region" description="Helical" evidence="6">
    <location>
        <begin position="217"/>
        <end position="245"/>
    </location>
</feature>
<sequence>MAAVQANKMSDINKLILVIVVIVSGWLFYQLSPVLMPFFIAALLAYLGDPLVDKLETWKLSRTISVTLVFSVLFLVVSIMLLVLLPLLSAQVAKLFTNLPGYLTTLQKLIEPWLISVGLPTDVLNLQTLKQALSNYWSQVGQVAGGVFNYMTRSGMVLLQWVGNLVLIPVLTFYLLRDWDVLVARFRELLPRRYSGTFIQMSLECDDMLAGFIRGQLMVMFALAVIYTVGLTLIGLELALLLGVIAGVVSFVPYLGLIVGIVLAGLAAFFQFGEWLPVLYVAIVFAAAQAIEGMVLTPRFVGERIGLHPVAVIFAVLAGGQLFGFTGVLLALPVAAVVMVLLRHAHQRYVASHLYS</sequence>
<proteinExistence type="inferred from homology"/>
<comment type="similarity">
    <text evidence="2">Belongs to the autoinducer-2 exporter (AI-2E) (TC 2.A.86) family.</text>
</comment>
<protein>
    <submittedName>
        <fullName evidence="7">Putative permease often clustered with de novo purine synthesis</fullName>
    </submittedName>
</protein>
<accession>A0A0A0BDZ9</accession>
<evidence type="ECO:0000256" key="4">
    <source>
        <dbReference type="ARBA" id="ARBA00022989"/>
    </source>
</evidence>
<evidence type="ECO:0000256" key="3">
    <source>
        <dbReference type="ARBA" id="ARBA00022692"/>
    </source>
</evidence>
<feature type="transmembrane region" description="Helical" evidence="6">
    <location>
        <begin position="158"/>
        <end position="176"/>
    </location>
</feature>
<name>A0A0A0BDZ9_9GAMM</name>
<dbReference type="InterPro" id="IPR002549">
    <property type="entry name" value="AI-2E-like"/>
</dbReference>
<evidence type="ECO:0000256" key="5">
    <source>
        <dbReference type="ARBA" id="ARBA00023136"/>
    </source>
</evidence>
<evidence type="ECO:0000313" key="8">
    <source>
        <dbReference type="Proteomes" id="UP000029999"/>
    </source>
</evidence>
<dbReference type="STRING" id="392484.LP43_2049"/>
<dbReference type="RefSeq" id="WP_281085211.1">
    <property type="nucleotide sequence ID" value="NZ_JRQD01000005.1"/>
</dbReference>
<dbReference type="Pfam" id="PF01594">
    <property type="entry name" value="AI-2E_transport"/>
    <property type="match status" value="1"/>
</dbReference>
<feature type="transmembrane region" description="Helical" evidence="6">
    <location>
        <begin position="309"/>
        <end position="342"/>
    </location>
</feature>
<dbReference type="AlphaFoldDB" id="A0A0A0BDZ9"/>
<feature type="transmembrane region" description="Helical" evidence="6">
    <location>
        <begin position="35"/>
        <end position="52"/>
    </location>
</feature>
<evidence type="ECO:0000256" key="6">
    <source>
        <dbReference type="SAM" id="Phobius"/>
    </source>
</evidence>
<evidence type="ECO:0000256" key="2">
    <source>
        <dbReference type="ARBA" id="ARBA00009773"/>
    </source>
</evidence>
<keyword evidence="5 6" id="KW-0472">Membrane</keyword>
<feature type="transmembrane region" description="Helical" evidence="6">
    <location>
        <begin position="64"/>
        <end position="88"/>
    </location>
</feature>
<comment type="subcellular location">
    <subcellularLocation>
        <location evidence="1">Membrane</location>
        <topology evidence="1">Multi-pass membrane protein</topology>
    </subcellularLocation>
</comment>
<keyword evidence="3 6" id="KW-0812">Transmembrane</keyword>
<reference evidence="7 8" key="1">
    <citation type="submission" date="2014-09" db="EMBL/GenBank/DDBJ databases">
        <authorList>
            <person name="Grob C."/>
            <person name="Taubert M."/>
            <person name="Howat A.M."/>
            <person name="Burns O.J."/>
            <person name="Dixon J.L."/>
            <person name="Chen Y."/>
            <person name="Murrell J.C."/>
        </authorList>
    </citation>
    <scope>NUCLEOTIDE SEQUENCE [LARGE SCALE GENOMIC DNA]</scope>
    <source>
        <strain evidence="7">L4</strain>
    </source>
</reference>
<feature type="transmembrane region" description="Helical" evidence="6">
    <location>
        <begin position="251"/>
        <end position="270"/>
    </location>
</feature>